<name>A0A6J1R6L8_9HYME</name>
<proteinExistence type="predicted"/>
<dbReference type="InterPro" id="IPR039353">
    <property type="entry name" value="TF_Adf1"/>
</dbReference>
<accession>A0A6J1R6L8</accession>
<dbReference type="SMART" id="SM00595">
    <property type="entry name" value="MADF"/>
    <property type="match status" value="1"/>
</dbReference>
<evidence type="ECO:0000313" key="5">
    <source>
        <dbReference type="RefSeq" id="XP_024890297.1"/>
    </source>
</evidence>
<dbReference type="GO" id="GO:0006357">
    <property type="term" value="P:regulation of transcription by RNA polymerase II"/>
    <property type="evidence" value="ECO:0007669"/>
    <property type="project" value="TreeGrafter"/>
</dbReference>
<dbReference type="Pfam" id="PF10545">
    <property type="entry name" value="MADF_DNA_bdg"/>
    <property type="match status" value="1"/>
</dbReference>
<dbReference type="GO" id="GO:0005667">
    <property type="term" value="C:transcription regulator complex"/>
    <property type="evidence" value="ECO:0007669"/>
    <property type="project" value="TreeGrafter"/>
</dbReference>
<dbReference type="GeneID" id="112466440"/>
<evidence type="ECO:0000256" key="1">
    <source>
        <dbReference type="SAM" id="Coils"/>
    </source>
</evidence>
<dbReference type="Proteomes" id="UP000504618">
    <property type="component" value="Unplaced"/>
</dbReference>
<evidence type="ECO:0000256" key="2">
    <source>
        <dbReference type="SAM" id="MobiDB-lite"/>
    </source>
</evidence>
<dbReference type="PANTHER" id="PTHR12243">
    <property type="entry name" value="MADF DOMAIN TRANSCRIPTION FACTOR"/>
    <property type="match status" value="1"/>
</dbReference>
<dbReference type="OrthoDB" id="7553364at2759"/>
<keyword evidence="4" id="KW-1185">Reference proteome</keyword>
<dbReference type="PANTHER" id="PTHR12243:SF67">
    <property type="entry name" value="COREPRESSOR OF PANGOLIN, ISOFORM A-RELATED"/>
    <property type="match status" value="1"/>
</dbReference>
<sequence length="322" mass="37563">MNKNISARQFTCGYCNWVLKENQISSHSCLNMIDRNKQVLVADDNRHIYIQDIQYCVNENDEEGSIERIENEIEETDSNTSYLKNKQEIDEELIKTVQKHPPLYDYRIPLKERGQQKADLWRKISEDLKGIYTPTEAEKRWIYLKDRYRKSFNNYKKILKESQKSGAAGIPKNQPFKPSFKHHHLMSFLNDIFEHRSSISSIRMGKKPQPSTSNAVENENSLDEAIFVNTIDEESNEIPSPTVSCSNTSTLPKKKKRSSGNSDEFDETLIEMLKKPSEPDPVNCFAMRLAEGMRRLPYKERSKLELEFLTKLMEVEERLGLE</sequence>
<reference evidence="5" key="1">
    <citation type="submission" date="2025-08" db="UniProtKB">
        <authorList>
            <consortium name="RefSeq"/>
        </authorList>
    </citation>
    <scope>IDENTIFICATION</scope>
    <source>
        <tissue evidence="5">Whole body</tissue>
    </source>
</reference>
<dbReference type="GO" id="GO:0005634">
    <property type="term" value="C:nucleus"/>
    <property type="evidence" value="ECO:0007669"/>
    <property type="project" value="TreeGrafter"/>
</dbReference>
<evidence type="ECO:0000313" key="4">
    <source>
        <dbReference type="Proteomes" id="UP000504618"/>
    </source>
</evidence>
<evidence type="ECO:0000259" key="3">
    <source>
        <dbReference type="PROSITE" id="PS51029"/>
    </source>
</evidence>
<dbReference type="AlphaFoldDB" id="A0A6J1R6L8"/>
<keyword evidence="1" id="KW-0175">Coiled coil</keyword>
<protein>
    <submittedName>
        <fullName evidence="5">Uncharacterized protein LOC112466440</fullName>
    </submittedName>
</protein>
<dbReference type="PROSITE" id="PS51029">
    <property type="entry name" value="MADF"/>
    <property type="match status" value="1"/>
</dbReference>
<feature type="region of interest" description="Disordered" evidence="2">
    <location>
        <begin position="237"/>
        <end position="264"/>
    </location>
</feature>
<gene>
    <name evidence="5" type="primary">LOC112466440</name>
</gene>
<dbReference type="RefSeq" id="XP_024890297.1">
    <property type="nucleotide sequence ID" value="XM_025034529.1"/>
</dbReference>
<feature type="compositionally biased region" description="Polar residues" evidence="2">
    <location>
        <begin position="237"/>
        <end position="251"/>
    </location>
</feature>
<organism evidence="4 5">
    <name type="scientific">Temnothorax curvispinosus</name>
    <dbReference type="NCBI Taxonomy" id="300111"/>
    <lineage>
        <taxon>Eukaryota</taxon>
        <taxon>Metazoa</taxon>
        <taxon>Ecdysozoa</taxon>
        <taxon>Arthropoda</taxon>
        <taxon>Hexapoda</taxon>
        <taxon>Insecta</taxon>
        <taxon>Pterygota</taxon>
        <taxon>Neoptera</taxon>
        <taxon>Endopterygota</taxon>
        <taxon>Hymenoptera</taxon>
        <taxon>Apocrita</taxon>
        <taxon>Aculeata</taxon>
        <taxon>Formicoidea</taxon>
        <taxon>Formicidae</taxon>
        <taxon>Myrmicinae</taxon>
        <taxon>Temnothorax</taxon>
    </lineage>
</organism>
<feature type="domain" description="MADF" evidence="3">
    <location>
        <begin position="92"/>
        <end position="194"/>
    </location>
</feature>
<dbReference type="InterPro" id="IPR006578">
    <property type="entry name" value="MADF-dom"/>
</dbReference>
<feature type="coiled-coil region" evidence="1">
    <location>
        <begin position="59"/>
        <end position="86"/>
    </location>
</feature>